<dbReference type="SMART" id="SM00248">
    <property type="entry name" value="ANK"/>
    <property type="match status" value="11"/>
</dbReference>
<gene>
    <name evidence="4" type="ORF">TKK_003739</name>
</gene>
<sequence>MSRILGVGCIFHHDEHSSLKKKWKGLRENINWEIERERFGLLDQIYTLISEWELSRYPDLRKYFRPEEIERLLSDSINYTNSDRSYCQSKRFINFVIKSGYKDKPEVDKDGKPLLRRTTALHHAARYKYNEEIVGMLFKIYKKFEVNYTNELGLSHFHIACEFGCDEVVKKFLKLGQDPNCLVAKTGDSPLHLALEREQKNVVELLLRNGANPNLANKIKLTPLQIICKGDCDDYNLVKMLFELSKEKFRPVQVNVQDMVGITPLLWALSRDRRKLVKLFLRNGANPNLTKMDGSTSLHVIGQNSGDGELVKMLFALSKEKYHPMQIDAQDKWGRTPLHLALIWKNRKMFEFLLRRGASPNLANKDGSTPLHIICKRAHYHNEDDDVLVELFFKIIDEKHELVQVDAQDELGNTPLHLALRCDNKKAAEMLLRRGANPNLANKDRLTPLHIICKRYQDDGLAEMLFRISKKKHHLVQIDVQDKLGQTPLQLAVANLLPNVVDALLNHGADLSNFSFPTEAFFTMRCNPWIMKLGLASLALIVIERLRNKGYEMKHADALTIMNLFANHRLFENSVNLQKCWYDDDDFVKGAEKIMVRPSLSLYDLIRLQPKEAAKLLAYEDYFEFWSSRKLCQLPKIYHEACLMHLCEKLSRGFFRHCALYPFWELTRYRLPIEICEIIIDTSLTNMDLWNICLAFTD</sequence>
<feature type="repeat" description="ANK" evidence="3">
    <location>
        <begin position="186"/>
        <end position="218"/>
    </location>
</feature>
<evidence type="ECO:0000256" key="2">
    <source>
        <dbReference type="ARBA" id="ARBA00023043"/>
    </source>
</evidence>
<accession>A0ABD2XEG4</accession>
<dbReference type="InterPro" id="IPR036770">
    <property type="entry name" value="Ankyrin_rpt-contain_sf"/>
</dbReference>
<reference evidence="4 5" key="1">
    <citation type="journal article" date="2024" name="bioRxiv">
        <title>A reference genome for Trichogramma kaykai: A tiny desert-dwelling parasitoid wasp with competing sex-ratio distorters.</title>
        <authorList>
            <person name="Culotta J."/>
            <person name="Lindsey A.R."/>
        </authorList>
    </citation>
    <scope>NUCLEOTIDE SEQUENCE [LARGE SCALE GENOMIC DNA]</scope>
    <source>
        <strain evidence="4 5">KSX58</strain>
    </source>
</reference>
<protein>
    <submittedName>
        <fullName evidence="4">Uncharacterized protein</fullName>
    </submittedName>
</protein>
<keyword evidence="2 3" id="KW-0040">ANK repeat</keyword>
<dbReference type="Pfam" id="PF12796">
    <property type="entry name" value="Ank_2"/>
    <property type="match status" value="2"/>
</dbReference>
<dbReference type="AlphaFoldDB" id="A0ABD2XEG4"/>
<feature type="repeat" description="ANK" evidence="3">
    <location>
        <begin position="260"/>
        <end position="292"/>
    </location>
</feature>
<dbReference type="Proteomes" id="UP001627154">
    <property type="component" value="Unassembled WGS sequence"/>
</dbReference>
<evidence type="ECO:0000313" key="4">
    <source>
        <dbReference type="EMBL" id="KAL3403460.1"/>
    </source>
</evidence>
<evidence type="ECO:0000256" key="1">
    <source>
        <dbReference type="ARBA" id="ARBA00022737"/>
    </source>
</evidence>
<dbReference type="Gene3D" id="1.25.40.20">
    <property type="entry name" value="Ankyrin repeat-containing domain"/>
    <property type="match status" value="4"/>
</dbReference>
<dbReference type="PROSITE" id="PS50297">
    <property type="entry name" value="ANK_REP_REGION"/>
    <property type="match status" value="5"/>
</dbReference>
<dbReference type="PANTHER" id="PTHR24198">
    <property type="entry name" value="ANKYRIN REPEAT AND PROTEIN KINASE DOMAIN-CONTAINING PROTEIN"/>
    <property type="match status" value="1"/>
</dbReference>
<dbReference type="InterPro" id="IPR002110">
    <property type="entry name" value="Ankyrin_rpt"/>
</dbReference>
<dbReference type="PANTHER" id="PTHR24198:SF165">
    <property type="entry name" value="ANKYRIN REPEAT-CONTAINING PROTEIN-RELATED"/>
    <property type="match status" value="1"/>
</dbReference>
<dbReference type="EMBL" id="JBJJXI010000030">
    <property type="protein sequence ID" value="KAL3403460.1"/>
    <property type="molecule type" value="Genomic_DNA"/>
</dbReference>
<evidence type="ECO:0000256" key="3">
    <source>
        <dbReference type="PROSITE-ProRule" id="PRU00023"/>
    </source>
</evidence>
<dbReference type="SUPFAM" id="SSF48403">
    <property type="entry name" value="Ankyrin repeat"/>
    <property type="match status" value="1"/>
</dbReference>
<organism evidence="4 5">
    <name type="scientific">Trichogramma kaykai</name>
    <dbReference type="NCBI Taxonomy" id="54128"/>
    <lineage>
        <taxon>Eukaryota</taxon>
        <taxon>Metazoa</taxon>
        <taxon>Ecdysozoa</taxon>
        <taxon>Arthropoda</taxon>
        <taxon>Hexapoda</taxon>
        <taxon>Insecta</taxon>
        <taxon>Pterygota</taxon>
        <taxon>Neoptera</taxon>
        <taxon>Endopterygota</taxon>
        <taxon>Hymenoptera</taxon>
        <taxon>Apocrita</taxon>
        <taxon>Proctotrupomorpha</taxon>
        <taxon>Chalcidoidea</taxon>
        <taxon>Trichogrammatidae</taxon>
        <taxon>Trichogramma</taxon>
    </lineage>
</organism>
<proteinExistence type="predicted"/>
<feature type="repeat" description="ANK" evidence="3">
    <location>
        <begin position="333"/>
        <end position="365"/>
    </location>
</feature>
<comment type="caution">
    <text evidence="4">The sequence shown here is derived from an EMBL/GenBank/DDBJ whole genome shotgun (WGS) entry which is preliminary data.</text>
</comment>
<keyword evidence="1" id="KW-0677">Repeat</keyword>
<feature type="repeat" description="ANK" evidence="3">
    <location>
        <begin position="484"/>
        <end position="516"/>
    </location>
</feature>
<dbReference type="Pfam" id="PF00023">
    <property type="entry name" value="Ank"/>
    <property type="match status" value="2"/>
</dbReference>
<name>A0ABD2XEG4_9HYME</name>
<feature type="repeat" description="ANK" evidence="3">
    <location>
        <begin position="411"/>
        <end position="443"/>
    </location>
</feature>
<evidence type="ECO:0000313" key="5">
    <source>
        <dbReference type="Proteomes" id="UP001627154"/>
    </source>
</evidence>
<dbReference type="PROSITE" id="PS50088">
    <property type="entry name" value="ANK_REPEAT"/>
    <property type="match status" value="5"/>
</dbReference>
<keyword evidence="5" id="KW-1185">Reference proteome</keyword>